<evidence type="ECO:0000313" key="2">
    <source>
        <dbReference type="EMBL" id="UJF31903.1"/>
    </source>
</evidence>
<gene>
    <name evidence="2" type="ORF">L0M14_19370</name>
</gene>
<dbReference type="Pfam" id="PF10282">
    <property type="entry name" value="Lactonase"/>
    <property type="match status" value="1"/>
</dbReference>
<proteinExistence type="inferred from homology"/>
<dbReference type="SUPFAM" id="SSF51004">
    <property type="entry name" value="C-terminal (heme d1) domain of cytochrome cd1-nitrite reductase"/>
    <property type="match status" value="1"/>
</dbReference>
<accession>A0ABY3SEQ5</accession>
<evidence type="ECO:0000256" key="1">
    <source>
        <dbReference type="ARBA" id="ARBA00005564"/>
    </source>
</evidence>
<sequence length="333" mass="36063">MQLRYRKREHKGIEAYELENASYLAVDAQRHRLYAVSETEVYEGKYGGSAAAYTIDKESGKLDKLNQQPTHGAAPCYISSDATGQSVYVANYLAGNVTVFPVTTDGSLGKHSQLIQHQGTLGPNAARQEHAHAHSIVPDPRNRFAVSADLGLDRLLVSIIDEAAHKLTPHEETAMAPGAGPRHVVFTADSRFAYAVNELGSTVTVLAYNAEAGVLTPLQNVSTLPADYSGSNICADIHLSPDGRYVYASNRGHDSIAVYAVDEQRGTLSLEQLQETHGHTPRNFALSPQGDFLLAANQDSDTIVVFRINKVLGLLTEAGQTLQVPKPVCIKFL</sequence>
<dbReference type="InterPro" id="IPR011048">
    <property type="entry name" value="Haem_d1_sf"/>
</dbReference>
<dbReference type="Gene3D" id="2.130.10.10">
    <property type="entry name" value="YVTN repeat-like/Quinoprotein amine dehydrogenase"/>
    <property type="match status" value="1"/>
</dbReference>
<dbReference type="InterPro" id="IPR019405">
    <property type="entry name" value="Lactonase_7-beta_prop"/>
</dbReference>
<dbReference type="PANTHER" id="PTHR30344">
    <property type="entry name" value="6-PHOSPHOGLUCONOLACTONASE-RELATED"/>
    <property type="match status" value="1"/>
</dbReference>
<dbReference type="EMBL" id="CP090978">
    <property type="protein sequence ID" value="UJF31903.1"/>
    <property type="molecule type" value="Genomic_DNA"/>
</dbReference>
<evidence type="ECO:0000313" key="3">
    <source>
        <dbReference type="Proteomes" id="UP001649230"/>
    </source>
</evidence>
<dbReference type="RefSeq" id="WP_235118248.1">
    <property type="nucleotide sequence ID" value="NZ_CP090978.1"/>
</dbReference>
<organism evidence="2 3">
    <name type="scientific">Paenibacillus hexagrammi</name>
    <dbReference type="NCBI Taxonomy" id="2908839"/>
    <lineage>
        <taxon>Bacteria</taxon>
        <taxon>Bacillati</taxon>
        <taxon>Bacillota</taxon>
        <taxon>Bacilli</taxon>
        <taxon>Bacillales</taxon>
        <taxon>Paenibacillaceae</taxon>
        <taxon>Paenibacillus</taxon>
    </lineage>
</organism>
<dbReference type="InterPro" id="IPR050282">
    <property type="entry name" value="Cycloisomerase_2"/>
</dbReference>
<dbReference type="InterPro" id="IPR015943">
    <property type="entry name" value="WD40/YVTN_repeat-like_dom_sf"/>
</dbReference>
<reference evidence="2 3" key="1">
    <citation type="journal article" date="2024" name="Int. J. Syst. Evol. Microbiol.">
        <title>Paenibacillus hexagrammi sp. nov., a novel bacterium isolated from the gut content of Hexagrammos agrammus.</title>
        <authorList>
            <person name="Jung H.K."/>
            <person name="Kim D.G."/>
            <person name="Zin H."/>
            <person name="Park J."/>
            <person name="Jung H."/>
            <person name="Kim Y.O."/>
            <person name="Kong H.J."/>
            <person name="Kim J.W."/>
            <person name="Kim Y.S."/>
        </authorList>
    </citation>
    <scope>NUCLEOTIDE SEQUENCE [LARGE SCALE GENOMIC DNA]</scope>
    <source>
        <strain evidence="2 3">YPD9-1</strain>
    </source>
</reference>
<keyword evidence="3" id="KW-1185">Reference proteome</keyword>
<protein>
    <submittedName>
        <fullName evidence="2">Lactonase family protein</fullName>
    </submittedName>
</protein>
<name>A0ABY3SEQ5_9BACL</name>
<dbReference type="PANTHER" id="PTHR30344:SF1">
    <property type="entry name" value="6-PHOSPHOGLUCONOLACTONASE"/>
    <property type="match status" value="1"/>
</dbReference>
<dbReference type="Proteomes" id="UP001649230">
    <property type="component" value="Chromosome"/>
</dbReference>
<comment type="similarity">
    <text evidence="1">Belongs to the cycloisomerase 2 family.</text>
</comment>